<dbReference type="OrthoDB" id="43070at2"/>
<keyword evidence="5" id="KW-1185">Reference proteome</keyword>
<proteinExistence type="predicted"/>
<dbReference type="InterPro" id="IPR017853">
    <property type="entry name" value="GH"/>
</dbReference>
<dbReference type="AlphaFoldDB" id="A0A0K8J5I0"/>
<dbReference type="Proteomes" id="UP000196053">
    <property type="component" value="Chromosome I"/>
</dbReference>
<dbReference type="Pfam" id="PF02638">
    <property type="entry name" value="GHL10"/>
    <property type="match status" value="1"/>
</dbReference>
<dbReference type="RefSeq" id="WP_058258061.1">
    <property type="nucleotide sequence ID" value="NZ_DUPS01000007.1"/>
</dbReference>
<accession>A0A0K8J5I0</accession>
<dbReference type="SUPFAM" id="SSF51445">
    <property type="entry name" value="(Trans)glycosidases"/>
    <property type="match status" value="1"/>
</dbReference>
<dbReference type="KEGG" id="hsd:SD1D_1171"/>
<dbReference type="Gene3D" id="3.20.20.80">
    <property type="entry name" value="Glycosidases"/>
    <property type="match status" value="1"/>
</dbReference>
<evidence type="ECO:0000256" key="1">
    <source>
        <dbReference type="ARBA" id="ARBA00022729"/>
    </source>
</evidence>
<feature type="transmembrane region" description="Helical" evidence="2">
    <location>
        <begin position="12"/>
        <end position="29"/>
    </location>
</feature>
<name>A0A0K8J5I0_9FIRM</name>
<dbReference type="InterPro" id="IPR003790">
    <property type="entry name" value="GHL10"/>
</dbReference>
<sequence>MKGFDNKKQGIYKIVAICLVLLNILWLPLDVQSAKAAKKEEKQNEFHAVWISYLEFSNRLKDPKTGKLGFTKERFSSVINEMFDQVAALGMNAVVVHVRPFGDAFYPSKYFPWSKYISGTQGKNPGFDPLAYMVKAAHKRGLQFHAWINPYRVSSGTTDIKTLSKNNRARKWLTSDNKKQKRRVLSFGGSLYFNPADDTVQLLIRNGIREIVENYDVDGIHFDDYFYPVLGKNYKKNFDYPEYKTYLNTSKKNGEKALSIAKWRRQNVNRLIKRVYKAIKKVDEDIVFGISPSGFLDYLVMNDRYYCDIKTWMSKPGYVDYIAPQIYWSFSHPIYPYDKTLDRWLKLRTNEDVKLYVGIAVYKVGTDEDTEWKKDTNILKKQVEYGRSTKQVDGYIYFRHDFLFKKISKKGVNRLIKIIP</sequence>
<organism evidence="4 5">
    <name type="scientific">Herbinix luporum</name>
    <dbReference type="NCBI Taxonomy" id="1679721"/>
    <lineage>
        <taxon>Bacteria</taxon>
        <taxon>Bacillati</taxon>
        <taxon>Bacillota</taxon>
        <taxon>Clostridia</taxon>
        <taxon>Lachnospirales</taxon>
        <taxon>Lachnospiraceae</taxon>
        <taxon>Herbinix</taxon>
    </lineage>
</organism>
<evidence type="ECO:0000256" key="2">
    <source>
        <dbReference type="SAM" id="Phobius"/>
    </source>
</evidence>
<gene>
    <name evidence="4" type="ORF">SD1D_1171</name>
</gene>
<dbReference type="PANTHER" id="PTHR43405:SF1">
    <property type="entry name" value="GLYCOSYL HYDROLASE DIGH"/>
    <property type="match status" value="1"/>
</dbReference>
<keyword evidence="2" id="KW-0472">Membrane</keyword>
<dbReference type="EMBL" id="LN879430">
    <property type="protein sequence ID" value="CUH92717.1"/>
    <property type="molecule type" value="Genomic_DNA"/>
</dbReference>
<dbReference type="PANTHER" id="PTHR43405">
    <property type="entry name" value="GLYCOSYL HYDROLASE DIGH"/>
    <property type="match status" value="1"/>
</dbReference>
<evidence type="ECO:0000313" key="5">
    <source>
        <dbReference type="Proteomes" id="UP000196053"/>
    </source>
</evidence>
<dbReference type="InterPro" id="IPR052177">
    <property type="entry name" value="Divisome_Glycosyl_Hydrolase"/>
</dbReference>
<feature type="domain" description="Glycosyl hydrolase-like 10" evidence="3">
    <location>
        <begin position="80"/>
        <end position="372"/>
    </location>
</feature>
<evidence type="ECO:0000313" key="4">
    <source>
        <dbReference type="EMBL" id="CUH92717.1"/>
    </source>
</evidence>
<keyword evidence="1" id="KW-0732">Signal</keyword>
<reference evidence="5" key="1">
    <citation type="submission" date="2015-09" db="EMBL/GenBank/DDBJ databases">
        <authorList>
            <person name="Wibberg D."/>
        </authorList>
    </citation>
    <scope>NUCLEOTIDE SEQUENCE [LARGE SCALE GENOMIC DNA]</scope>
    <source>
        <strain evidence="5">SD1D</strain>
    </source>
</reference>
<protein>
    <submittedName>
        <fullName evidence="4">Putative secreted protein</fullName>
    </submittedName>
</protein>
<evidence type="ECO:0000259" key="3">
    <source>
        <dbReference type="Pfam" id="PF02638"/>
    </source>
</evidence>
<keyword evidence="2" id="KW-1133">Transmembrane helix</keyword>
<keyword evidence="2" id="KW-0812">Transmembrane</keyword>